<sequence>MKEHRNGIIELQIVEAALLDYPLIDDCVVRVRKGKTSATELVAYIVLAGTLSLEQLQSHLQAVLPAGITISACVPVSTLPLNKQGLVDEQALIEMEVIDPDLAQRWEEQLLSVPKVEQVAVVVQEHVEKIPPLHLSDVLPEYKGTSEEESIDSEILGVKLLPTTPSVEKALGLKEEWGSKALAISCGEPSQEDAGLPTTLSKALQRTASQVPKKGIIYLQADGSEIVQCYEDLLDEAERILAGLRKLGLKPQDKVIFQLNHNWDFIPAFWGCILGGFVPVPISTAPTYESVNSTVQKLHNAWQMLEQPLVLTSAELAPAIGLLPNLLDLTNFQVETIDRLRLCQPDKHWYDAQPDDLAVLILTSGSTGFPKGVMLNHSNILSNVSASAQMNNFQREDVSLNWLNLDHVGSLVRCSIRDIYVGSQQIHAPAEVMLEDPLRWLDWIEQYRVTFAWAPNFALGLINARADVIQQRSWDLSGVKSVLSVAEAIVPKTAKRFLDLLAPHGLSSQAMHSAWGMTETCAGVTFSHRYLLDLSDDQTFVEVGAPIPGFKMRIVDDREQVVTEGTIGRLQIYGSMIACGYYKNPELNREAFTEDGWLRTGDLGFLHQGRLTITGRQKDIIIVNGLNHYSHEIEAVVEAVNSVEVSYTAACAVRDPQSDTDRLVIFFHTRLTDNNQLAELLKEIRKNVVREIGVDPAYLIPVEKKAIPKTAIGKIQRSQLKQRFEAGDFNEIIKQIDILTGNTNTLPDWFYKKVWHRKEAVTLTPHSKTGLCLLFLDRLGLGVQICAKLEQMEVPYVCVEPSLNFARLRDNYYVIDPTNPDCYRQIFENLKEANLQIDRILHLWTYGEYEGDVSSLEALEQAQESGAYSLLFLVQALSQVQGSQTKVRLSVISSYTQPIRIEDEIACEKTPLLGLIKTIPQEMPWLDCRHIDLPTENIDANATCVLRELQVIQREREVAYRNGQRLVPGLEKVDPQQAPKRELPFKRGGMYLLSGGLGEIGVEIAKYLLQQHEAKLLLVGRTPLPERSTWEEHLRQEDTVSTRIKAYLSLEQLGGQVRYEAVDICDLMHLQLVVDRVKSEWQCELDGVIHLAGIAQERLLIEETRDSLATALRPKVSGTWVLHQLLKTQPNGVFISFSSVISFFGVFNVGAYAAANSFLDGFWHYQRYKSGLQSYCFGSSTWAGLGISRGYENRDSRLARGRAVMSKEQGLNSFLVSLHHQPAHLLVGLNGTNPHVRRYIQTKCHRVQKLSAYFTAPGDRVSIASLQELDVRDRFGTRSRCDFHQLQEMPLTNTGKIDLKGLSVEDLGTPAKYVAPRTAIEEELISIWQQVLNVPQVGINDNFFELGGTSLLAVRLFSSIEQRFGKKLPLASLFPSGTVEALAKTVSQQEELIDSYGFSSSNTVPNQSKILWSSLVEIQPNGFKPPLFCIHPLGGEILCYRPLAIHLGQDQPVYGLQPVGLDGEQSFYTRVEDMAKHYINEIQTIQPQGPYYIAGYSFGGMVAFEMVQQLYKQGEKVGLLIMIDTCRPGTEKRLPFILRIWEHIKNFVQQGPVYLQKKLIGWREWGTYLIRDKYKRFLEQADILPEGDKHLDVLGANYQALCNYTYQTYPGSMTLVRTEDANRTDAVGEIYDPLFGWGDVVAGGIDVHYLPGSHLSLFDEPDVQVLAEQLKHCLEKAYGLEVLEENTKK</sequence>
<evidence type="ECO:0000256" key="2">
    <source>
        <dbReference type="ARBA" id="ARBA00006432"/>
    </source>
</evidence>
<organism evidence="6 7">
    <name type="scientific">Tolypothrix bouteillei VB521301</name>
    <dbReference type="NCBI Taxonomy" id="1479485"/>
    <lineage>
        <taxon>Bacteria</taxon>
        <taxon>Bacillati</taxon>
        <taxon>Cyanobacteriota</taxon>
        <taxon>Cyanophyceae</taxon>
        <taxon>Nostocales</taxon>
        <taxon>Tolypothrichaceae</taxon>
        <taxon>Tolypothrix</taxon>
    </lineage>
</organism>
<dbReference type="Proteomes" id="UP000029738">
    <property type="component" value="Unassembled WGS sequence"/>
</dbReference>
<protein>
    <submittedName>
        <fullName evidence="6">SDR family NAD(P)-dependent oxidoreductase</fullName>
    </submittedName>
</protein>
<dbReference type="CDD" id="cd05906">
    <property type="entry name" value="A_NRPS_TubE_like"/>
    <property type="match status" value="1"/>
</dbReference>
<dbReference type="Gene3D" id="3.40.50.1820">
    <property type="entry name" value="alpha/beta hydrolase"/>
    <property type="match status" value="1"/>
</dbReference>
<dbReference type="PROSITE" id="PS00455">
    <property type="entry name" value="AMP_BINDING"/>
    <property type="match status" value="1"/>
</dbReference>
<dbReference type="SMART" id="SM00823">
    <property type="entry name" value="PKS_PP"/>
    <property type="match status" value="1"/>
</dbReference>
<reference evidence="6" key="1">
    <citation type="journal article" date="2015" name="Genome Announc.">
        <title>Draft Genome Sequence of Tolypothrix boutellei Strain VB521301.</title>
        <authorList>
            <person name="Chandrababunaidu M.M."/>
            <person name="Singh D."/>
            <person name="Sen D."/>
            <person name="Bhan S."/>
            <person name="Das S."/>
            <person name="Gupta A."/>
            <person name="Adhikary S.P."/>
            <person name="Tripathy S."/>
        </authorList>
    </citation>
    <scope>NUCLEOTIDE SEQUENCE</scope>
    <source>
        <strain evidence="6">VB521301</strain>
    </source>
</reference>
<gene>
    <name evidence="6" type="ORF">DA73_0400021280</name>
</gene>
<dbReference type="InterPro" id="IPR036736">
    <property type="entry name" value="ACP-like_sf"/>
</dbReference>
<dbReference type="InterPro" id="IPR036291">
    <property type="entry name" value="NAD(P)-bd_dom_sf"/>
</dbReference>
<dbReference type="SUPFAM" id="SSF47336">
    <property type="entry name" value="ACP-like"/>
    <property type="match status" value="1"/>
</dbReference>
<dbReference type="FunFam" id="1.10.1200.10:FF:000005">
    <property type="entry name" value="Nonribosomal peptide synthetase 1"/>
    <property type="match status" value="1"/>
</dbReference>
<dbReference type="InterPro" id="IPR049490">
    <property type="entry name" value="C883_1060-like_KR_N"/>
</dbReference>
<dbReference type="Gene3D" id="1.10.1200.10">
    <property type="entry name" value="ACP-like"/>
    <property type="match status" value="1"/>
</dbReference>
<dbReference type="PANTHER" id="PTHR22754">
    <property type="entry name" value="DISCO-INTERACTING PROTEIN 2 DIP2 -RELATED"/>
    <property type="match status" value="1"/>
</dbReference>
<dbReference type="SUPFAM" id="SSF56801">
    <property type="entry name" value="Acetyl-CoA synthetase-like"/>
    <property type="match status" value="2"/>
</dbReference>
<reference evidence="6" key="2">
    <citation type="submission" date="2019-11" db="EMBL/GenBank/DDBJ databases">
        <title>Improved Assembly of Tolypothrix boutellei genome.</title>
        <authorList>
            <person name="Sarangi A.N."/>
            <person name="Mukherjee M."/>
            <person name="Ghosh S."/>
            <person name="Singh D."/>
            <person name="Das A."/>
            <person name="Kant S."/>
            <person name="Prusty A."/>
            <person name="Tripathy S."/>
        </authorList>
    </citation>
    <scope>NUCLEOTIDE SEQUENCE</scope>
    <source>
        <strain evidence="6">VB521301</strain>
    </source>
</reference>
<dbReference type="Pfam" id="PF00975">
    <property type="entry name" value="Thioesterase"/>
    <property type="match status" value="1"/>
</dbReference>
<dbReference type="OrthoDB" id="9765680at2"/>
<dbReference type="Pfam" id="PF21394">
    <property type="entry name" value="Beta-ketacyl_N"/>
    <property type="match status" value="1"/>
</dbReference>
<dbReference type="GO" id="GO:0031177">
    <property type="term" value="F:phosphopantetheine binding"/>
    <property type="evidence" value="ECO:0007669"/>
    <property type="project" value="InterPro"/>
</dbReference>
<dbReference type="InterPro" id="IPR020806">
    <property type="entry name" value="PKS_PP-bd"/>
</dbReference>
<dbReference type="InterPro" id="IPR025110">
    <property type="entry name" value="AMP-bd_C"/>
</dbReference>
<dbReference type="InterPro" id="IPR020845">
    <property type="entry name" value="AMP-binding_CS"/>
</dbReference>
<evidence type="ECO:0000313" key="7">
    <source>
        <dbReference type="Proteomes" id="UP000029738"/>
    </source>
</evidence>
<dbReference type="Gene3D" id="3.40.50.720">
    <property type="entry name" value="NAD(P)-binding Rossmann-like Domain"/>
    <property type="match status" value="1"/>
</dbReference>
<keyword evidence="4" id="KW-0597">Phosphoprotein</keyword>
<dbReference type="InterPro" id="IPR013968">
    <property type="entry name" value="PKS_KR"/>
</dbReference>
<dbReference type="Pfam" id="PF00501">
    <property type="entry name" value="AMP-binding"/>
    <property type="match status" value="1"/>
</dbReference>
<dbReference type="Gene3D" id="3.40.50.12780">
    <property type="entry name" value="N-terminal domain of ligase-like"/>
    <property type="match status" value="1"/>
</dbReference>
<dbReference type="PANTHER" id="PTHR22754:SF32">
    <property type="entry name" value="DISCO-INTERACTING PROTEIN 2"/>
    <property type="match status" value="1"/>
</dbReference>
<dbReference type="Pfam" id="PF08659">
    <property type="entry name" value="KR"/>
    <property type="match status" value="1"/>
</dbReference>
<dbReference type="InterPro" id="IPR000873">
    <property type="entry name" value="AMP-dep_synth/lig_dom"/>
</dbReference>
<dbReference type="InterPro" id="IPR057326">
    <property type="entry name" value="KR_dom"/>
</dbReference>
<feature type="domain" description="Carrier" evidence="5">
    <location>
        <begin position="1315"/>
        <end position="1390"/>
    </location>
</feature>
<comment type="cofactor">
    <cofactor evidence="1">
        <name>pantetheine 4'-phosphate</name>
        <dbReference type="ChEBI" id="CHEBI:47942"/>
    </cofactor>
</comment>
<dbReference type="SUPFAM" id="SSF53474">
    <property type="entry name" value="alpha/beta-Hydrolases"/>
    <property type="match status" value="1"/>
</dbReference>
<evidence type="ECO:0000256" key="3">
    <source>
        <dbReference type="ARBA" id="ARBA00022450"/>
    </source>
</evidence>
<dbReference type="Pfam" id="PF00550">
    <property type="entry name" value="PP-binding"/>
    <property type="match status" value="1"/>
</dbReference>
<dbReference type="PROSITE" id="PS50075">
    <property type="entry name" value="CARRIER"/>
    <property type="match status" value="1"/>
</dbReference>
<dbReference type="Pfam" id="PF23024">
    <property type="entry name" value="AMP-dom_DIP2-like"/>
    <property type="match status" value="1"/>
</dbReference>
<comment type="caution">
    <text evidence="6">The sequence shown here is derived from an EMBL/GenBank/DDBJ whole genome shotgun (WGS) entry which is preliminary data.</text>
</comment>
<proteinExistence type="inferred from homology"/>
<dbReference type="RefSeq" id="WP_050045317.1">
    <property type="nucleotide sequence ID" value="NZ_JHEG04000001.1"/>
</dbReference>
<dbReference type="InterPro" id="IPR045851">
    <property type="entry name" value="AMP-bd_C_sf"/>
</dbReference>
<comment type="similarity">
    <text evidence="2">Belongs to the ATP-dependent AMP-binding enzyme family.</text>
</comment>
<evidence type="ECO:0000256" key="4">
    <source>
        <dbReference type="ARBA" id="ARBA00022553"/>
    </source>
</evidence>
<dbReference type="EMBL" id="JHEG04000001">
    <property type="protein sequence ID" value="KAF3887744.1"/>
    <property type="molecule type" value="Genomic_DNA"/>
</dbReference>
<dbReference type="InterPro" id="IPR009081">
    <property type="entry name" value="PP-bd_ACP"/>
</dbReference>
<dbReference type="SMART" id="SM00822">
    <property type="entry name" value="PKS_KR"/>
    <property type="match status" value="1"/>
</dbReference>
<dbReference type="SUPFAM" id="SSF51735">
    <property type="entry name" value="NAD(P)-binding Rossmann-fold domains"/>
    <property type="match status" value="2"/>
</dbReference>
<keyword evidence="7" id="KW-1185">Reference proteome</keyword>
<dbReference type="CDD" id="cd08953">
    <property type="entry name" value="KR_2_SDR_x"/>
    <property type="match status" value="1"/>
</dbReference>
<dbReference type="InterPro" id="IPR001031">
    <property type="entry name" value="Thioesterase"/>
</dbReference>
<evidence type="ECO:0000313" key="6">
    <source>
        <dbReference type="EMBL" id="KAF3887744.1"/>
    </source>
</evidence>
<evidence type="ECO:0000256" key="1">
    <source>
        <dbReference type="ARBA" id="ARBA00001957"/>
    </source>
</evidence>
<keyword evidence="3" id="KW-0596">Phosphopantetheine</keyword>
<dbReference type="InterPro" id="IPR042099">
    <property type="entry name" value="ANL_N_sf"/>
</dbReference>
<name>A0A8S9T7Q7_9CYAN</name>
<evidence type="ECO:0000259" key="5">
    <source>
        <dbReference type="PROSITE" id="PS50075"/>
    </source>
</evidence>
<accession>A0A8S9T7Q7</accession>
<dbReference type="Gene3D" id="3.30.300.30">
    <property type="match status" value="2"/>
</dbReference>
<dbReference type="InterPro" id="IPR029058">
    <property type="entry name" value="AB_hydrolase_fold"/>
</dbReference>